<keyword evidence="2" id="KW-1185">Reference proteome</keyword>
<name>A0A1M6A7Y9_9FIRM</name>
<gene>
    <name evidence="1" type="ORF">SAMN02745691_00086</name>
</gene>
<sequence>MKYKIFKNPSTVFSQVNEADVRLLTVEGTTLEFECGDEILFPCKMMIAVMDLDNFEFKEFIFNNCHLIEKCAEELTNHYIISTDEGEKQLPVLNGLLGKLTDVEKIFNETRNSQNSILKAKRPDVLPYPYSKDNEYYESFEQQKKDIFDSVNCSLDVPENIELALVVNEFKYYNKVLQSGFKEAFNHYIADSGLANSRLFSRTLSRVYIGSDFCNQLFPNDILLQKLLTQAYEENLNITVSYPVLIQRNLAPLKQSINIINAFCLEKDIEIELTINDYGMLQMLQEGKFSGIKPVLGRLLNKRKKDPRLKYRMAYDTYKEKLGINNLNVEHYLNFLAKYNVTRFEFETCDFLNEIPEGAHTLHFPFYQISTATNCLLYANCKNHTVAKQELPENCPHYCSEFYFSYPKHLNMIGKNNSIFGVDKEFLSKQEIIDYYAEAGIDRLAFTPL</sequence>
<accession>A0A1M6A7Y9</accession>
<reference evidence="1 2" key="1">
    <citation type="submission" date="2016-11" db="EMBL/GenBank/DDBJ databases">
        <authorList>
            <person name="Jaros S."/>
            <person name="Januszkiewicz K."/>
            <person name="Wedrychowicz H."/>
        </authorList>
    </citation>
    <scope>NUCLEOTIDE SEQUENCE [LARGE SCALE GENOMIC DNA]</scope>
    <source>
        <strain evidence="1 2">DSM 15970</strain>
    </source>
</reference>
<evidence type="ECO:0000313" key="2">
    <source>
        <dbReference type="Proteomes" id="UP000184342"/>
    </source>
</evidence>
<dbReference type="RefSeq" id="WP_073992392.1">
    <property type="nucleotide sequence ID" value="NZ_FQYT01000002.1"/>
</dbReference>
<evidence type="ECO:0000313" key="1">
    <source>
        <dbReference type="EMBL" id="SHI32283.1"/>
    </source>
</evidence>
<dbReference type="AlphaFoldDB" id="A0A1M6A7Y9"/>
<dbReference type="OrthoDB" id="3176754at2"/>
<dbReference type="EMBL" id="FQYT01000002">
    <property type="protein sequence ID" value="SHI32283.1"/>
    <property type="molecule type" value="Genomic_DNA"/>
</dbReference>
<dbReference type="STRING" id="1122934.SAMN02745691_00086"/>
<proteinExistence type="predicted"/>
<protein>
    <submittedName>
        <fullName evidence="1">Uncharacterized protein</fullName>
    </submittedName>
</protein>
<dbReference type="Proteomes" id="UP000184342">
    <property type="component" value="Unassembled WGS sequence"/>
</dbReference>
<organism evidence="1 2">
    <name type="scientific">Parasporobacterium paucivorans DSM 15970</name>
    <dbReference type="NCBI Taxonomy" id="1122934"/>
    <lineage>
        <taxon>Bacteria</taxon>
        <taxon>Bacillati</taxon>
        <taxon>Bacillota</taxon>
        <taxon>Clostridia</taxon>
        <taxon>Lachnospirales</taxon>
        <taxon>Lachnospiraceae</taxon>
        <taxon>Parasporobacterium</taxon>
    </lineage>
</organism>